<keyword evidence="3" id="KW-1185">Reference proteome</keyword>
<evidence type="ECO:0000313" key="3">
    <source>
        <dbReference type="Proteomes" id="UP000297245"/>
    </source>
</evidence>
<evidence type="ECO:0000313" key="2">
    <source>
        <dbReference type="EMBL" id="THV05313.1"/>
    </source>
</evidence>
<gene>
    <name evidence="2" type="ORF">K435DRAFT_816566</name>
</gene>
<proteinExistence type="predicted"/>
<feature type="region of interest" description="Disordered" evidence="1">
    <location>
        <begin position="263"/>
        <end position="282"/>
    </location>
</feature>
<dbReference type="OrthoDB" id="4708870at2759"/>
<evidence type="ECO:0000256" key="1">
    <source>
        <dbReference type="SAM" id="MobiDB-lite"/>
    </source>
</evidence>
<sequence>MGGNAFHFLDEDAFPRLPPAVYQRLKSRLFSVIQTLYSHVTVPIEAPEKNEYGDLDFLVFSPKPEAFSSTAERSINVPHEVVKEAIGAHHFIPADGNRTSNFAVPISRGEWSTLGFEREELEVRKKVKDDGEIYYQVDVHVCADKKEWDRIYFYNSYGDLGMIMGLIASNAGLQLGSKGLHYSYPPHPRLLLSDDFDKITRFFGWSMETRNAGFKTRKEIFEWVMTSRFFDPARFRTQGDGIRKVKAQRTMYSDFVECANNLQRASPSPTSERRESTGTTTSARDEALEYFGKKQEVETQICEYGARKRMKDVFNGNTVRSWMLASNWKDVKDTMDSVRARYGGDEGVMKLLEAEGEEVLQKRVLEAFEKLKMEDSTPISISNDTFAFRSEPITISEVVLQ</sequence>
<reference evidence="2 3" key="1">
    <citation type="journal article" date="2019" name="Nat. Ecol. Evol.">
        <title>Megaphylogeny resolves global patterns of mushroom evolution.</title>
        <authorList>
            <person name="Varga T."/>
            <person name="Krizsan K."/>
            <person name="Foldi C."/>
            <person name="Dima B."/>
            <person name="Sanchez-Garcia M."/>
            <person name="Sanchez-Ramirez S."/>
            <person name="Szollosi G.J."/>
            <person name="Szarkandi J.G."/>
            <person name="Papp V."/>
            <person name="Albert L."/>
            <person name="Andreopoulos W."/>
            <person name="Angelini C."/>
            <person name="Antonin V."/>
            <person name="Barry K.W."/>
            <person name="Bougher N.L."/>
            <person name="Buchanan P."/>
            <person name="Buyck B."/>
            <person name="Bense V."/>
            <person name="Catcheside P."/>
            <person name="Chovatia M."/>
            <person name="Cooper J."/>
            <person name="Damon W."/>
            <person name="Desjardin D."/>
            <person name="Finy P."/>
            <person name="Geml J."/>
            <person name="Haridas S."/>
            <person name="Hughes K."/>
            <person name="Justo A."/>
            <person name="Karasinski D."/>
            <person name="Kautmanova I."/>
            <person name="Kiss B."/>
            <person name="Kocsube S."/>
            <person name="Kotiranta H."/>
            <person name="LaButti K.M."/>
            <person name="Lechner B.E."/>
            <person name="Liimatainen K."/>
            <person name="Lipzen A."/>
            <person name="Lukacs Z."/>
            <person name="Mihaltcheva S."/>
            <person name="Morgado L.N."/>
            <person name="Niskanen T."/>
            <person name="Noordeloos M.E."/>
            <person name="Ohm R.A."/>
            <person name="Ortiz-Santana B."/>
            <person name="Ovrebo C."/>
            <person name="Racz N."/>
            <person name="Riley R."/>
            <person name="Savchenko A."/>
            <person name="Shiryaev A."/>
            <person name="Soop K."/>
            <person name="Spirin V."/>
            <person name="Szebenyi C."/>
            <person name="Tomsovsky M."/>
            <person name="Tulloss R.E."/>
            <person name="Uehling J."/>
            <person name="Grigoriev I.V."/>
            <person name="Vagvolgyi C."/>
            <person name="Papp T."/>
            <person name="Martin F.M."/>
            <person name="Miettinen O."/>
            <person name="Hibbett D.S."/>
            <person name="Nagy L.G."/>
        </authorList>
    </citation>
    <scope>NUCLEOTIDE SEQUENCE [LARGE SCALE GENOMIC DNA]</scope>
    <source>
        <strain evidence="2 3">CBS 962.96</strain>
    </source>
</reference>
<protein>
    <submittedName>
        <fullName evidence="2">Uncharacterized protein</fullName>
    </submittedName>
</protein>
<dbReference type="AlphaFoldDB" id="A0A4S8MQI6"/>
<accession>A0A4S8MQI6</accession>
<organism evidence="2 3">
    <name type="scientific">Dendrothele bispora (strain CBS 962.96)</name>
    <dbReference type="NCBI Taxonomy" id="1314807"/>
    <lineage>
        <taxon>Eukaryota</taxon>
        <taxon>Fungi</taxon>
        <taxon>Dikarya</taxon>
        <taxon>Basidiomycota</taxon>
        <taxon>Agaricomycotina</taxon>
        <taxon>Agaricomycetes</taxon>
        <taxon>Agaricomycetidae</taxon>
        <taxon>Agaricales</taxon>
        <taxon>Agaricales incertae sedis</taxon>
        <taxon>Dendrothele</taxon>
    </lineage>
</organism>
<dbReference type="EMBL" id="ML179050">
    <property type="protein sequence ID" value="THV05313.1"/>
    <property type="molecule type" value="Genomic_DNA"/>
</dbReference>
<name>A0A4S8MQI6_DENBC</name>
<dbReference type="Proteomes" id="UP000297245">
    <property type="component" value="Unassembled WGS sequence"/>
</dbReference>